<evidence type="ECO:0000256" key="3">
    <source>
        <dbReference type="ARBA" id="ARBA00022448"/>
    </source>
</evidence>
<dbReference type="InterPro" id="IPR039426">
    <property type="entry name" value="TonB-dep_rcpt-like"/>
</dbReference>
<evidence type="ECO:0000256" key="7">
    <source>
        <dbReference type="ARBA" id="ARBA00023136"/>
    </source>
</evidence>
<dbReference type="Gene3D" id="2.170.130.10">
    <property type="entry name" value="TonB-dependent receptor, plug domain"/>
    <property type="match status" value="1"/>
</dbReference>
<evidence type="ECO:0000256" key="8">
    <source>
        <dbReference type="ARBA" id="ARBA00023170"/>
    </source>
</evidence>
<dbReference type="InterPro" id="IPR036942">
    <property type="entry name" value="Beta-barrel_TonB_sf"/>
</dbReference>
<comment type="similarity">
    <text evidence="2 10 11">Belongs to the TonB-dependent receptor family.</text>
</comment>
<dbReference type="Gene3D" id="2.40.170.20">
    <property type="entry name" value="TonB-dependent receptor, beta-barrel domain"/>
    <property type="match status" value="1"/>
</dbReference>
<sequence>MRQQQRGTGKKTRQQQSVSAVLDVFRIAAGIAGAAATGGVAIAQEAQAPKEEDTKVVITGTRLVNRGFLAPTPVTVLDAQELKVTGTQNLETLLTDTPQFTASQLSSPTANTMQAGQPSGTATLNLRNLGPTRNLVLVNGRRFAITGPDFTTDINAIPAALVRRIETVTGGSSAVYGSDAISGVVNFILRDNFEGVEVNAQRSWDQPTRTPTNSVDLTVGGNFANNRGNAVLSLNYLNREGMTRGELGGYSLPSLGDGCVTAASWSATRPGTPLAVPGGQTCLSAGGRPGLIYSGSSTVPNGRIGNLPVIGSPGSNPALDAALRAAGLQGMGTLGAIFDASGKAVRPYVAPDDGYDLGPLSYVVTPQKRWMGNAFAHYDFNDRATGYLEMHYSSNTARVQIGPSGAGGNFLVNTNNPYLSPQMQEVMRQLDLRETGTLRATNGSQTLTTVAGDGLALVNLNRRLSDVGTRVGETDHSVYRVAIGLRGDLPGVSENYLSDLKYDVYYTNARTTESQYQAGSISLSRFQNALLSQNGAAPVLNPFGQNIGAAGRDAIMIASNSDIVAEQQVVAGNVTGKLVELPSGPVDFSAGFERRHSYSKYTPDAFLSSGDVSGWNAARATEGEATVKEFYGEARMPLLKDRAFAKSLSVSGAFRHSDYDVESVGKVWTSSIGTEWAPVDSLTFRVQKQKSIRAPNVGELYGGQGRNGPTAIDPCSSRAPSGQQTAAVRALCEATGVPAGLVFDPSVQPTQFLTQVLGGNPNLEAETSHTTTIGAVFAPAAMRGLQMSLDYYRITLDNAISTLGGGGIQSVLDLCYNTIQNVDSVYCRAINRDPVTGQIAAPTYVMTTSANIGGIRTKGVDLAVHYGFPTAWGLFGNGARWNLDTNWTYVDELTFTPIQDIPGVTNECVGSWGGTCGQPVSKWKGTARVTVNSGKLMLSARARFSSSVTTDAYLVPLRKGVTPPAYDSLTNPRIGGYTYLDLTAGYDFSKSVNFTAGIRNVTDKDPPVLGSTQLPSNNSVSASYDPLGRTFFATLNVKL</sequence>
<comment type="caution">
    <text evidence="16">The sequence shown here is derived from an EMBL/GenBank/DDBJ whole genome shotgun (WGS) entry which is preliminary data.</text>
</comment>
<evidence type="ECO:0000313" key="17">
    <source>
        <dbReference type="Proteomes" id="UP000431684"/>
    </source>
</evidence>
<dbReference type="Pfam" id="PF00593">
    <property type="entry name" value="TonB_dep_Rec_b-barrel"/>
    <property type="match status" value="1"/>
</dbReference>
<evidence type="ECO:0000313" key="16">
    <source>
        <dbReference type="EMBL" id="MUI16448.1"/>
    </source>
</evidence>
<keyword evidence="6 11" id="KW-0798">TonB box</keyword>
<evidence type="ECO:0000256" key="5">
    <source>
        <dbReference type="ARBA" id="ARBA00022692"/>
    </source>
</evidence>
<evidence type="ECO:0000256" key="9">
    <source>
        <dbReference type="ARBA" id="ARBA00023237"/>
    </source>
</evidence>
<evidence type="ECO:0000256" key="6">
    <source>
        <dbReference type="ARBA" id="ARBA00023077"/>
    </source>
</evidence>
<accession>A0A6I3XVC7</accession>
<evidence type="ECO:0000256" key="13">
    <source>
        <dbReference type="SAM" id="Phobius"/>
    </source>
</evidence>
<dbReference type="Proteomes" id="UP000431684">
    <property type="component" value="Unassembled WGS sequence"/>
</dbReference>
<dbReference type="OrthoDB" id="8530571at2"/>
<organism evidence="16 17">
    <name type="scientific">Pseudoduganella dura</name>
    <dbReference type="NCBI Taxonomy" id="321982"/>
    <lineage>
        <taxon>Bacteria</taxon>
        <taxon>Pseudomonadati</taxon>
        <taxon>Pseudomonadota</taxon>
        <taxon>Betaproteobacteria</taxon>
        <taxon>Burkholderiales</taxon>
        <taxon>Oxalobacteraceae</taxon>
        <taxon>Telluria group</taxon>
        <taxon>Pseudoduganella</taxon>
    </lineage>
</organism>
<reference evidence="16 17" key="1">
    <citation type="submission" date="2019-11" db="EMBL/GenBank/DDBJ databases">
        <title>Draft Genome Sequences of Six Type Strains of the Genus Massilia.</title>
        <authorList>
            <person name="Miess H."/>
            <person name="Frediansyah A."/>
            <person name="Goeker M."/>
            <person name="Gross H."/>
        </authorList>
    </citation>
    <scope>NUCLEOTIDE SEQUENCE [LARGE SCALE GENOMIC DNA]</scope>
    <source>
        <strain evidence="16 17">DSM 17513</strain>
    </source>
</reference>
<dbReference type="InterPro" id="IPR000531">
    <property type="entry name" value="Beta-barrel_TonB"/>
</dbReference>
<protein>
    <submittedName>
        <fullName evidence="16">TonB-dependent receptor</fullName>
    </submittedName>
</protein>
<feature type="region of interest" description="Disordered" evidence="12">
    <location>
        <begin position="697"/>
        <end position="719"/>
    </location>
</feature>
<name>A0A6I3XVC7_9BURK</name>
<keyword evidence="5 10" id="KW-0812">Transmembrane</keyword>
<feature type="transmembrane region" description="Helical" evidence="13">
    <location>
        <begin position="20"/>
        <end position="43"/>
    </location>
</feature>
<keyword evidence="17" id="KW-1185">Reference proteome</keyword>
<keyword evidence="4 10" id="KW-1134">Transmembrane beta strand</keyword>
<dbReference type="PANTHER" id="PTHR47234">
    <property type="match status" value="1"/>
</dbReference>
<keyword evidence="13" id="KW-1133">Transmembrane helix</keyword>
<dbReference type="Pfam" id="PF07715">
    <property type="entry name" value="Plug"/>
    <property type="match status" value="1"/>
</dbReference>
<keyword evidence="8 16" id="KW-0675">Receptor</keyword>
<evidence type="ECO:0000259" key="14">
    <source>
        <dbReference type="Pfam" id="PF00593"/>
    </source>
</evidence>
<dbReference type="AlphaFoldDB" id="A0A6I3XVC7"/>
<gene>
    <name evidence="16" type="ORF">GJV26_28910</name>
</gene>
<evidence type="ECO:0000256" key="2">
    <source>
        <dbReference type="ARBA" id="ARBA00009810"/>
    </source>
</evidence>
<dbReference type="PROSITE" id="PS52016">
    <property type="entry name" value="TONB_DEPENDENT_REC_3"/>
    <property type="match status" value="1"/>
</dbReference>
<feature type="domain" description="TonB-dependent receptor plug" evidence="15">
    <location>
        <begin position="70"/>
        <end position="184"/>
    </location>
</feature>
<dbReference type="EMBL" id="WNWM01000002">
    <property type="protein sequence ID" value="MUI16448.1"/>
    <property type="molecule type" value="Genomic_DNA"/>
</dbReference>
<dbReference type="GO" id="GO:0009279">
    <property type="term" value="C:cell outer membrane"/>
    <property type="evidence" value="ECO:0007669"/>
    <property type="project" value="UniProtKB-SubCell"/>
</dbReference>
<keyword evidence="7 10" id="KW-0472">Membrane</keyword>
<proteinExistence type="inferred from homology"/>
<evidence type="ECO:0000256" key="11">
    <source>
        <dbReference type="RuleBase" id="RU003357"/>
    </source>
</evidence>
<evidence type="ECO:0000256" key="4">
    <source>
        <dbReference type="ARBA" id="ARBA00022452"/>
    </source>
</evidence>
<evidence type="ECO:0000256" key="12">
    <source>
        <dbReference type="SAM" id="MobiDB-lite"/>
    </source>
</evidence>
<evidence type="ECO:0000259" key="15">
    <source>
        <dbReference type="Pfam" id="PF07715"/>
    </source>
</evidence>
<evidence type="ECO:0000256" key="1">
    <source>
        <dbReference type="ARBA" id="ARBA00004571"/>
    </source>
</evidence>
<dbReference type="InterPro" id="IPR037066">
    <property type="entry name" value="Plug_dom_sf"/>
</dbReference>
<dbReference type="InterPro" id="IPR012910">
    <property type="entry name" value="Plug_dom"/>
</dbReference>
<evidence type="ECO:0000256" key="10">
    <source>
        <dbReference type="PROSITE-ProRule" id="PRU01360"/>
    </source>
</evidence>
<keyword evidence="3 10" id="KW-0813">Transport</keyword>
<dbReference type="PANTHER" id="PTHR47234:SF2">
    <property type="entry name" value="TONB-DEPENDENT RECEPTOR"/>
    <property type="match status" value="1"/>
</dbReference>
<comment type="subcellular location">
    <subcellularLocation>
        <location evidence="1 10">Cell outer membrane</location>
        <topology evidence="1 10">Multi-pass membrane protein</topology>
    </subcellularLocation>
</comment>
<dbReference type="RefSeq" id="WP_155712005.1">
    <property type="nucleotide sequence ID" value="NZ_BMWU01000008.1"/>
</dbReference>
<dbReference type="SUPFAM" id="SSF56935">
    <property type="entry name" value="Porins"/>
    <property type="match status" value="1"/>
</dbReference>
<feature type="domain" description="TonB-dependent receptor-like beta-barrel" evidence="14">
    <location>
        <begin position="433"/>
        <end position="1001"/>
    </location>
</feature>
<keyword evidence="9 10" id="KW-0998">Cell outer membrane</keyword>